<dbReference type="PROSITE" id="PS51257">
    <property type="entry name" value="PROKAR_LIPOPROTEIN"/>
    <property type="match status" value="1"/>
</dbReference>
<dbReference type="Pfam" id="PF02434">
    <property type="entry name" value="Fringe"/>
    <property type="match status" value="1"/>
</dbReference>
<evidence type="ECO:0000256" key="1">
    <source>
        <dbReference type="ARBA" id="ARBA00004606"/>
    </source>
</evidence>
<evidence type="ECO:0000256" key="4">
    <source>
        <dbReference type="ARBA" id="ARBA00012557"/>
    </source>
</evidence>
<dbReference type="GO" id="GO:0016020">
    <property type="term" value="C:membrane"/>
    <property type="evidence" value="ECO:0007669"/>
    <property type="project" value="UniProtKB-SubCell"/>
</dbReference>
<evidence type="ECO:0000256" key="11">
    <source>
        <dbReference type="ARBA" id="ARBA00023136"/>
    </source>
</evidence>
<comment type="pathway">
    <text evidence="2">Protein modification; protein glycosylation.</text>
</comment>
<evidence type="ECO:0000313" key="15">
    <source>
        <dbReference type="Proteomes" id="UP000230605"/>
    </source>
</evidence>
<reference evidence="13 15" key="1">
    <citation type="submission" date="2015-10" db="EMBL/GenBank/DDBJ databases">
        <title>The cercosporin biosynthetic gene cluster was horizontally transferred to several fungal lineages and shown to be expanded in Cercospora beticola based on microsynteny with recipient genomes.</title>
        <authorList>
            <person name="De Jonge R."/>
            <person name="Ebert M.K."/>
            <person name="Suttle J.C."/>
            <person name="Jurick Ii W.M."/>
            <person name="Secor G.A."/>
            <person name="Thomma B.P."/>
            <person name="Van De Peer Y."/>
            <person name="Bolton M.D."/>
        </authorList>
    </citation>
    <scope>NUCLEOTIDE SEQUENCE [LARGE SCALE GENOMIC DNA]</scope>
    <source>
        <strain evidence="13 15">09-40</strain>
    </source>
</reference>
<keyword evidence="7" id="KW-0812">Transmembrane</keyword>
<dbReference type="GO" id="GO:0000166">
    <property type="term" value="F:nucleotide binding"/>
    <property type="evidence" value="ECO:0007669"/>
    <property type="project" value="UniProtKB-KW"/>
</dbReference>
<dbReference type="GO" id="GO:0016263">
    <property type="term" value="F:glycoprotein-N-acetylgalactosamine 3-beta-galactosyltransferase activity"/>
    <property type="evidence" value="ECO:0007669"/>
    <property type="project" value="UniProtKB-EC"/>
</dbReference>
<organism evidence="13 15">
    <name type="scientific">Cercospora beticola</name>
    <name type="common">Sugarbeet leaf spot fungus</name>
    <dbReference type="NCBI Taxonomy" id="122368"/>
    <lineage>
        <taxon>Eukaryota</taxon>
        <taxon>Fungi</taxon>
        <taxon>Dikarya</taxon>
        <taxon>Ascomycota</taxon>
        <taxon>Pezizomycotina</taxon>
        <taxon>Dothideomycetes</taxon>
        <taxon>Dothideomycetidae</taxon>
        <taxon>Mycosphaerellales</taxon>
        <taxon>Mycosphaerellaceae</taxon>
        <taxon>Cercospora</taxon>
    </lineage>
</organism>
<keyword evidence="8" id="KW-0547">Nucleotide-binding</keyword>
<evidence type="ECO:0000256" key="3">
    <source>
        <dbReference type="ARBA" id="ARBA00006462"/>
    </source>
</evidence>
<accession>A0A2G5I065</accession>
<proteinExistence type="inferred from homology"/>
<dbReference type="AlphaFoldDB" id="A0A2G5I065"/>
<dbReference type="PANTHER" id="PTHR23033">
    <property type="entry name" value="BETA1,3-GALACTOSYLTRANSFERASE"/>
    <property type="match status" value="1"/>
</dbReference>
<evidence type="ECO:0000313" key="14">
    <source>
        <dbReference type="EMBL" id="WPA99003.1"/>
    </source>
</evidence>
<dbReference type="Proteomes" id="UP001302367">
    <property type="component" value="Chromosome 2"/>
</dbReference>
<keyword evidence="5" id="KW-0328">Glycosyltransferase</keyword>
<dbReference type="Gene3D" id="3.50.4.10">
    <property type="entry name" value="Hepatocyte Growth Factor"/>
    <property type="match status" value="1"/>
</dbReference>
<evidence type="ECO:0000256" key="2">
    <source>
        <dbReference type="ARBA" id="ARBA00004922"/>
    </source>
</evidence>
<protein>
    <recommendedName>
        <fullName evidence="4">N-acetylgalactosaminide beta-1,3-galactosyltransferase</fullName>
        <ecNumber evidence="4">2.4.1.122</ecNumber>
    </recommendedName>
</protein>
<keyword evidence="9" id="KW-0735">Signal-anchor</keyword>
<dbReference type="InterPro" id="IPR026050">
    <property type="entry name" value="C1GALT1/C1GALT1_chp1"/>
</dbReference>
<evidence type="ECO:0000256" key="8">
    <source>
        <dbReference type="ARBA" id="ARBA00022741"/>
    </source>
</evidence>
<evidence type="ECO:0000259" key="12">
    <source>
        <dbReference type="Pfam" id="PF02434"/>
    </source>
</evidence>
<keyword evidence="16" id="KW-1185">Reference proteome</keyword>
<dbReference type="InterPro" id="IPR003378">
    <property type="entry name" value="Fringe-like_glycosylTrfase"/>
</dbReference>
<evidence type="ECO:0000256" key="5">
    <source>
        <dbReference type="ARBA" id="ARBA00022676"/>
    </source>
</evidence>
<feature type="domain" description="Fringe-like glycosyltransferase" evidence="12">
    <location>
        <begin position="189"/>
        <end position="258"/>
    </location>
</feature>
<dbReference type="EMBL" id="CP134185">
    <property type="protein sequence ID" value="WPA99003.1"/>
    <property type="molecule type" value="Genomic_DNA"/>
</dbReference>
<comment type="subcellular location">
    <subcellularLocation>
        <location evidence="1">Membrane</location>
        <topology evidence="1">Single-pass type II membrane protein</topology>
    </subcellularLocation>
</comment>
<evidence type="ECO:0000256" key="6">
    <source>
        <dbReference type="ARBA" id="ARBA00022679"/>
    </source>
</evidence>
<name>A0A2G5I065_CERBT</name>
<comment type="similarity">
    <text evidence="3">Belongs to the glycosyltransferase 31 family. Beta3-Gal-T subfamily.</text>
</comment>
<keyword evidence="6" id="KW-0808">Transferase</keyword>
<gene>
    <name evidence="13" type="ORF">CB0940_06374</name>
    <name evidence="14" type="ORF">RHO25_003617</name>
</gene>
<dbReference type="EC" id="2.4.1.122" evidence="4"/>
<keyword evidence="11" id="KW-0472">Membrane</keyword>
<keyword evidence="10" id="KW-1133">Transmembrane helix</keyword>
<dbReference type="Proteomes" id="UP000230605">
    <property type="component" value="Chromosome 2"/>
</dbReference>
<sequence length="486" mass="57369">MQRTIWQALLATTILGCLVLFFLSSSPYSQSRLLHQQQASVDQAYENDNEFFQWKSKSAYRHVTKGTAKNAHVEELCKFFPKEKLEHIQPVLKSGHGAMHRVREQLNSSAACLDNLLIFSDMNEEVAGRAVIDTIADIPQKLIDSDDQTLPYRRLKQYVINGTLDEADENKLPGWETDKFKFLPDISRAWRMSPDKKWYVFFEGDTYILWDTLFRLLEHFNPDIPHYFGSPSPGRDVMWFANGGPGLILSRAAMQKLVQYDYTWRNMKYRGSKLAEKHWHETLVNCCGDSILGWALWEEAVKLEGLWPMFNPHPPHGVPFSELYWCQPVLSMHKPKDDTAERLWRWEWRERGVERPLLYRDLATSFYESFQSPSIRKDWDNADWDGFEPPKYQAAHASVERCQEACTKHNLCMQWTYHLKRCWFVRSFRLGQAKGPRVEDDRKDEKWLEEDKRYIAGWDTVKIKKWIEKRPCTEVQWVKPSTKRIF</sequence>
<dbReference type="PANTHER" id="PTHR23033:SF43">
    <property type="entry name" value="APPLE DOMAIN-CONTAINING PROTEIN"/>
    <property type="match status" value="1"/>
</dbReference>
<dbReference type="EMBL" id="LKMD01000102">
    <property type="protein sequence ID" value="PIA98197.1"/>
    <property type="molecule type" value="Genomic_DNA"/>
</dbReference>
<evidence type="ECO:0000256" key="10">
    <source>
        <dbReference type="ARBA" id="ARBA00022989"/>
    </source>
</evidence>
<dbReference type="OrthoDB" id="414175at2759"/>
<evidence type="ECO:0000313" key="16">
    <source>
        <dbReference type="Proteomes" id="UP001302367"/>
    </source>
</evidence>
<evidence type="ECO:0000256" key="9">
    <source>
        <dbReference type="ARBA" id="ARBA00022968"/>
    </source>
</evidence>
<evidence type="ECO:0000313" key="13">
    <source>
        <dbReference type="EMBL" id="PIA98197.1"/>
    </source>
</evidence>
<reference evidence="14 16" key="2">
    <citation type="submission" date="2023-09" db="EMBL/GenBank/DDBJ databases">
        <title>Complete-Gapless Cercospora beticola genome.</title>
        <authorList>
            <person name="Wyatt N.A."/>
            <person name="Spanner R.E."/>
            <person name="Bolton M.D."/>
        </authorList>
    </citation>
    <scope>NUCLEOTIDE SEQUENCE [LARGE SCALE GENOMIC DNA]</scope>
    <source>
        <strain evidence="14">Cb09-40</strain>
    </source>
</reference>
<dbReference type="Gene3D" id="3.90.550.50">
    <property type="match status" value="1"/>
</dbReference>
<evidence type="ECO:0000256" key="7">
    <source>
        <dbReference type="ARBA" id="ARBA00022692"/>
    </source>
</evidence>